<dbReference type="Proteomes" id="UP001604277">
    <property type="component" value="Unassembled WGS sequence"/>
</dbReference>
<name>A0ABD1VIZ6_9LAMI</name>
<protein>
    <submittedName>
        <fullName evidence="2">Uncharacterized protein</fullName>
    </submittedName>
</protein>
<feature type="region of interest" description="Disordered" evidence="1">
    <location>
        <begin position="27"/>
        <end position="75"/>
    </location>
</feature>
<dbReference type="EMBL" id="JBFOLJ010000005">
    <property type="protein sequence ID" value="KAL2537324.1"/>
    <property type="molecule type" value="Genomic_DNA"/>
</dbReference>
<organism evidence="2 3">
    <name type="scientific">Forsythia ovata</name>
    <dbReference type="NCBI Taxonomy" id="205694"/>
    <lineage>
        <taxon>Eukaryota</taxon>
        <taxon>Viridiplantae</taxon>
        <taxon>Streptophyta</taxon>
        <taxon>Embryophyta</taxon>
        <taxon>Tracheophyta</taxon>
        <taxon>Spermatophyta</taxon>
        <taxon>Magnoliopsida</taxon>
        <taxon>eudicotyledons</taxon>
        <taxon>Gunneridae</taxon>
        <taxon>Pentapetalae</taxon>
        <taxon>asterids</taxon>
        <taxon>lamiids</taxon>
        <taxon>Lamiales</taxon>
        <taxon>Oleaceae</taxon>
        <taxon>Forsythieae</taxon>
        <taxon>Forsythia</taxon>
    </lineage>
</organism>
<proteinExistence type="predicted"/>
<feature type="compositionally biased region" description="Basic and acidic residues" evidence="1">
    <location>
        <begin position="37"/>
        <end position="59"/>
    </location>
</feature>
<evidence type="ECO:0000313" key="3">
    <source>
        <dbReference type="Proteomes" id="UP001604277"/>
    </source>
</evidence>
<evidence type="ECO:0000256" key="1">
    <source>
        <dbReference type="SAM" id="MobiDB-lite"/>
    </source>
</evidence>
<sequence length="103" mass="11202">MSGTDQPGDDPPTSILTELTTRLNEVLTKTSAPTHTTDTRDDNGAVNVVEKKVQDSSERKHYRASGSGHGRSSRQRFEILTVKGLGFGSELSMQPWSVEAAKD</sequence>
<evidence type="ECO:0000313" key="2">
    <source>
        <dbReference type="EMBL" id="KAL2537324.1"/>
    </source>
</evidence>
<gene>
    <name evidence="2" type="ORF">Fot_18715</name>
</gene>
<keyword evidence="3" id="KW-1185">Reference proteome</keyword>
<comment type="caution">
    <text evidence="2">The sequence shown here is derived from an EMBL/GenBank/DDBJ whole genome shotgun (WGS) entry which is preliminary data.</text>
</comment>
<feature type="compositionally biased region" description="Polar residues" evidence="1">
    <location>
        <begin position="27"/>
        <end position="36"/>
    </location>
</feature>
<reference evidence="3" key="1">
    <citation type="submission" date="2024-07" db="EMBL/GenBank/DDBJ databases">
        <title>Two chromosome-level genome assemblies of Korean endemic species Abeliophyllum distichum and Forsythia ovata (Oleaceae).</title>
        <authorList>
            <person name="Jang H."/>
        </authorList>
    </citation>
    <scope>NUCLEOTIDE SEQUENCE [LARGE SCALE GENOMIC DNA]</scope>
</reference>
<dbReference type="AlphaFoldDB" id="A0ABD1VIZ6"/>
<accession>A0ABD1VIZ6</accession>